<dbReference type="EMBL" id="KN817598">
    <property type="protein sequence ID" value="KJA17781.1"/>
    <property type="molecule type" value="Genomic_DNA"/>
</dbReference>
<evidence type="ECO:0000256" key="2">
    <source>
        <dbReference type="ARBA" id="ARBA00022448"/>
    </source>
</evidence>
<feature type="transmembrane region" description="Helical" evidence="7">
    <location>
        <begin position="294"/>
        <end position="319"/>
    </location>
</feature>
<dbReference type="InterPro" id="IPR011701">
    <property type="entry name" value="MFS"/>
</dbReference>
<feature type="domain" description="Major facilitator superfamily (MFS) profile" evidence="8">
    <location>
        <begin position="29"/>
        <end position="496"/>
    </location>
</feature>
<keyword evidence="10" id="KW-1185">Reference proteome</keyword>
<evidence type="ECO:0000313" key="9">
    <source>
        <dbReference type="EMBL" id="KJA17781.1"/>
    </source>
</evidence>
<evidence type="ECO:0000256" key="5">
    <source>
        <dbReference type="ARBA" id="ARBA00023136"/>
    </source>
</evidence>
<dbReference type="InterPro" id="IPR001958">
    <property type="entry name" value="Tet-R_TetA/multi-R_MdtG-like"/>
</dbReference>
<dbReference type="CDD" id="cd17330">
    <property type="entry name" value="MFS_SLC46_TetA_like"/>
    <property type="match status" value="1"/>
</dbReference>
<evidence type="ECO:0000256" key="7">
    <source>
        <dbReference type="SAM" id="Phobius"/>
    </source>
</evidence>
<feature type="transmembrane region" description="Helical" evidence="7">
    <location>
        <begin position="159"/>
        <end position="182"/>
    </location>
</feature>
<comment type="subcellular location">
    <subcellularLocation>
        <location evidence="1">Membrane</location>
        <topology evidence="1">Multi-pass membrane protein</topology>
    </subcellularLocation>
</comment>
<dbReference type="InterPro" id="IPR036259">
    <property type="entry name" value="MFS_trans_sf"/>
</dbReference>
<keyword evidence="2" id="KW-0813">Transport</keyword>
<dbReference type="SUPFAM" id="SSF103473">
    <property type="entry name" value="MFS general substrate transporter"/>
    <property type="match status" value="1"/>
</dbReference>
<dbReference type="AlphaFoldDB" id="A0A0D2NM76"/>
<dbReference type="PROSITE" id="PS50850">
    <property type="entry name" value="MFS"/>
    <property type="match status" value="1"/>
</dbReference>
<evidence type="ECO:0000256" key="4">
    <source>
        <dbReference type="ARBA" id="ARBA00022989"/>
    </source>
</evidence>
<dbReference type="OrthoDB" id="419616at2759"/>
<dbReference type="PRINTS" id="PR01035">
    <property type="entry name" value="TCRTETA"/>
</dbReference>
<feature type="transmembrane region" description="Helical" evidence="7">
    <location>
        <begin position="203"/>
        <end position="225"/>
    </location>
</feature>
<dbReference type="InterPro" id="IPR020846">
    <property type="entry name" value="MFS_dom"/>
</dbReference>
<organism evidence="9 10">
    <name type="scientific">Hypholoma sublateritium (strain FD-334 SS-4)</name>
    <dbReference type="NCBI Taxonomy" id="945553"/>
    <lineage>
        <taxon>Eukaryota</taxon>
        <taxon>Fungi</taxon>
        <taxon>Dikarya</taxon>
        <taxon>Basidiomycota</taxon>
        <taxon>Agaricomycotina</taxon>
        <taxon>Agaricomycetes</taxon>
        <taxon>Agaricomycetidae</taxon>
        <taxon>Agaricales</taxon>
        <taxon>Agaricineae</taxon>
        <taxon>Strophariaceae</taxon>
        <taxon>Hypholoma</taxon>
    </lineage>
</organism>
<dbReference type="GO" id="GO:0022857">
    <property type="term" value="F:transmembrane transporter activity"/>
    <property type="evidence" value="ECO:0007669"/>
    <property type="project" value="InterPro"/>
</dbReference>
<feature type="transmembrane region" description="Helical" evidence="7">
    <location>
        <begin position="102"/>
        <end position="124"/>
    </location>
</feature>
<dbReference type="OMA" id="PIAYVMV"/>
<dbReference type="PANTHER" id="PTHR23504">
    <property type="entry name" value="MAJOR FACILITATOR SUPERFAMILY DOMAIN-CONTAINING PROTEIN 10"/>
    <property type="match status" value="1"/>
</dbReference>
<keyword evidence="3 7" id="KW-0812">Transmembrane</keyword>
<evidence type="ECO:0000256" key="6">
    <source>
        <dbReference type="SAM" id="MobiDB-lite"/>
    </source>
</evidence>
<evidence type="ECO:0000313" key="10">
    <source>
        <dbReference type="Proteomes" id="UP000054270"/>
    </source>
</evidence>
<dbReference type="PANTHER" id="PTHR23504:SF15">
    <property type="entry name" value="MAJOR FACILITATOR SUPERFAMILY (MFS) PROFILE DOMAIN-CONTAINING PROTEIN"/>
    <property type="match status" value="1"/>
</dbReference>
<name>A0A0D2NM76_HYPSF</name>
<accession>A0A0D2NM76</accession>
<evidence type="ECO:0000259" key="8">
    <source>
        <dbReference type="PROSITE" id="PS50850"/>
    </source>
</evidence>
<feature type="transmembrane region" description="Helical" evidence="7">
    <location>
        <begin position="399"/>
        <end position="423"/>
    </location>
</feature>
<feature type="region of interest" description="Disordered" evidence="6">
    <location>
        <begin position="253"/>
        <end position="280"/>
    </location>
</feature>
<dbReference type="Gene3D" id="1.20.1250.20">
    <property type="entry name" value="MFS general substrate transporter like domains"/>
    <property type="match status" value="1"/>
</dbReference>
<reference evidence="10" key="1">
    <citation type="submission" date="2014-04" db="EMBL/GenBank/DDBJ databases">
        <title>Evolutionary Origins and Diversification of the Mycorrhizal Mutualists.</title>
        <authorList>
            <consortium name="DOE Joint Genome Institute"/>
            <consortium name="Mycorrhizal Genomics Consortium"/>
            <person name="Kohler A."/>
            <person name="Kuo A."/>
            <person name="Nagy L.G."/>
            <person name="Floudas D."/>
            <person name="Copeland A."/>
            <person name="Barry K.W."/>
            <person name="Cichocki N."/>
            <person name="Veneault-Fourrey C."/>
            <person name="LaButti K."/>
            <person name="Lindquist E.A."/>
            <person name="Lipzen A."/>
            <person name="Lundell T."/>
            <person name="Morin E."/>
            <person name="Murat C."/>
            <person name="Riley R."/>
            <person name="Ohm R."/>
            <person name="Sun H."/>
            <person name="Tunlid A."/>
            <person name="Henrissat B."/>
            <person name="Grigoriev I.V."/>
            <person name="Hibbett D.S."/>
            <person name="Martin F."/>
        </authorList>
    </citation>
    <scope>NUCLEOTIDE SEQUENCE [LARGE SCALE GENOMIC DNA]</scope>
    <source>
        <strain evidence="10">FD-334 SS-4</strain>
    </source>
</reference>
<protein>
    <recommendedName>
        <fullName evidence="8">Major facilitator superfamily (MFS) profile domain-containing protein</fullName>
    </recommendedName>
</protein>
<feature type="transmembrane region" description="Helical" evidence="7">
    <location>
        <begin position="30"/>
        <end position="51"/>
    </location>
</feature>
<evidence type="ECO:0000256" key="3">
    <source>
        <dbReference type="ARBA" id="ARBA00022692"/>
    </source>
</evidence>
<evidence type="ECO:0000256" key="1">
    <source>
        <dbReference type="ARBA" id="ARBA00004141"/>
    </source>
</evidence>
<proteinExistence type="predicted"/>
<dbReference type="Proteomes" id="UP000054270">
    <property type="component" value="Unassembled WGS sequence"/>
</dbReference>
<sequence>MSADSEEPSDHGAQEIQDATRQTPLPLLQLFSVSLIQIAEPITALCIYPFINQFIRDTGITGGDERKTGYYGGIIESTFFLSESLTVVTWGFLSDRHGRRPILLIAPIGLTIAMFIFGLSTTFWPLVVARCLQGIFNGNIGVSRSVIAEVTDSTNRADAFAIIPLVWSVGSTSAHLIGGLLSNPEKRWPDGIGRIRLLREHPYFLPCAVAGSLSFLGFVIAFLFLKETLPLLVAKEKHRQHLKTIADGDVLTPTEQSPLLGVPTSREYETSPPTNSENEAATVPKLSDAFIRPIMLAVMCNGFLAFIDMCHFSLLPLMWSTSIPLGGLGLDPLRIGATLGTFGFLNAVIQINCMGPLLRRFGVVRVFRLSVRSLLLCFAMYPLMSHFARDAGRVDARVVLCMCVQLCCQTMIYFAYGAIQVIVVESVPPGGPMGTANGLAQMASSGSRTIAPTLATSLFALSLQRNLAGGNLVYYIFLGLTLVGIYGTSFLPPDKPRRGVREIQG</sequence>
<dbReference type="Pfam" id="PF07690">
    <property type="entry name" value="MFS_1"/>
    <property type="match status" value="1"/>
</dbReference>
<dbReference type="GO" id="GO:0016020">
    <property type="term" value="C:membrane"/>
    <property type="evidence" value="ECO:0007669"/>
    <property type="project" value="UniProtKB-SubCell"/>
</dbReference>
<keyword evidence="5 7" id="KW-0472">Membrane</keyword>
<feature type="transmembrane region" description="Helical" evidence="7">
    <location>
        <begin position="472"/>
        <end position="491"/>
    </location>
</feature>
<keyword evidence="4 7" id="KW-1133">Transmembrane helix</keyword>
<gene>
    <name evidence="9" type="ORF">HYPSUDRAFT_45965</name>
</gene>